<name>A0A3E0H0K3_9PSEU</name>
<sequence length="166" mass="17835">MIEIVDYDPSWPAVFAALRDRVGDALPGIARRIEHVGSTAVPGLAAKPVVDLTVVVDTLDHLPSVIGALDPLGYRYEGDLGIKGRESFAAPDGAPPHHLCVSAADNACFLTVLAFRDYLRTHPDTARAYAELKRFLAERFGDDRVGYSAAKSAFITRIVASALTDS</sequence>
<accession>A0A3E0H0K3</accession>
<protein>
    <submittedName>
        <fullName evidence="1">GrpB-like predicted nucleotidyltransferase (UPF0157 family)</fullName>
    </submittedName>
</protein>
<dbReference type="GO" id="GO:0016740">
    <property type="term" value="F:transferase activity"/>
    <property type="evidence" value="ECO:0007669"/>
    <property type="project" value="UniProtKB-KW"/>
</dbReference>
<dbReference type="Proteomes" id="UP000256269">
    <property type="component" value="Unassembled WGS sequence"/>
</dbReference>
<dbReference type="InterPro" id="IPR043519">
    <property type="entry name" value="NT_sf"/>
</dbReference>
<dbReference type="EMBL" id="QUNO01000016">
    <property type="protein sequence ID" value="REH36161.1"/>
    <property type="molecule type" value="Genomic_DNA"/>
</dbReference>
<dbReference type="Pfam" id="PF04229">
    <property type="entry name" value="GrpB"/>
    <property type="match status" value="1"/>
</dbReference>
<dbReference type="RefSeq" id="WP_116179474.1">
    <property type="nucleotide sequence ID" value="NZ_CP144375.1"/>
</dbReference>
<reference evidence="1 2" key="1">
    <citation type="submission" date="2018-08" db="EMBL/GenBank/DDBJ databases">
        <title>Genomic Encyclopedia of Archaeal and Bacterial Type Strains, Phase II (KMG-II): from individual species to whole genera.</title>
        <authorList>
            <person name="Goeker M."/>
        </authorList>
    </citation>
    <scope>NUCLEOTIDE SEQUENCE [LARGE SCALE GENOMIC DNA]</scope>
    <source>
        <strain evidence="1 2">DSM 45791</strain>
    </source>
</reference>
<gene>
    <name evidence="1" type="ORF">BCF44_11630</name>
</gene>
<dbReference type="Gene3D" id="3.30.460.10">
    <property type="entry name" value="Beta Polymerase, domain 2"/>
    <property type="match status" value="1"/>
</dbReference>
<evidence type="ECO:0000313" key="1">
    <source>
        <dbReference type="EMBL" id="REH36161.1"/>
    </source>
</evidence>
<keyword evidence="2" id="KW-1185">Reference proteome</keyword>
<dbReference type="PANTHER" id="PTHR34822:SF1">
    <property type="entry name" value="GRPB FAMILY PROTEIN"/>
    <property type="match status" value="1"/>
</dbReference>
<dbReference type="PANTHER" id="PTHR34822">
    <property type="entry name" value="GRPB DOMAIN PROTEIN (AFU_ORTHOLOGUE AFUA_1G01530)"/>
    <property type="match status" value="1"/>
</dbReference>
<dbReference type="SUPFAM" id="SSF81301">
    <property type="entry name" value="Nucleotidyltransferase"/>
    <property type="match status" value="1"/>
</dbReference>
<keyword evidence="1" id="KW-0808">Transferase</keyword>
<dbReference type="OrthoDB" id="9799092at2"/>
<comment type="caution">
    <text evidence="1">The sequence shown here is derived from an EMBL/GenBank/DDBJ whole genome shotgun (WGS) entry which is preliminary data.</text>
</comment>
<evidence type="ECO:0000313" key="2">
    <source>
        <dbReference type="Proteomes" id="UP000256269"/>
    </source>
</evidence>
<dbReference type="InterPro" id="IPR007344">
    <property type="entry name" value="GrpB/CoaE"/>
</dbReference>
<proteinExistence type="predicted"/>
<dbReference type="AlphaFoldDB" id="A0A3E0H0K3"/>
<organism evidence="1 2">
    <name type="scientific">Kutzneria buriramensis</name>
    <dbReference type="NCBI Taxonomy" id="1045776"/>
    <lineage>
        <taxon>Bacteria</taxon>
        <taxon>Bacillati</taxon>
        <taxon>Actinomycetota</taxon>
        <taxon>Actinomycetes</taxon>
        <taxon>Pseudonocardiales</taxon>
        <taxon>Pseudonocardiaceae</taxon>
        <taxon>Kutzneria</taxon>
    </lineage>
</organism>